<evidence type="ECO:0000313" key="2">
    <source>
        <dbReference type="Proteomes" id="UP001187192"/>
    </source>
</evidence>
<sequence length="125" mass="14073">MRKCVGRSSGIVSGHVVGHPILKINLETHIIVGFCYSGGCVWRVGFIGADLMSFRGWFLDGLEVFCDAFPVWLQKLMVVAHVFHVLLFESISRLRCLSPKRSSDSDGLLIHYTFIEGLRQSCFRP</sequence>
<gene>
    <name evidence="1" type="ORF">TIFTF001_009723</name>
</gene>
<protein>
    <submittedName>
        <fullName evidence="1">Uncharacterized protein</fullName>
    </submittedName>
</protein>
<reference evidence="1" key="1">
    <citation type="submission" date="2023-07" db="EMBL/GenBank/DDBJ databases">
        <title>draft genome sequence of fig (Ficus carica).</title>
        <authorList>
            <person name="Takahashi T."/>
            <person name="Nishimura K."/>
        </authorList>
    </citation>
    <scope>NUCLEOTIDE SEQUENCE</scope>
</reference>
<evidence type="ECO:0000313" key="1">
    <source>
        <dbReference type="EMBL" id="GMN40500.1"/>
    </source>
</evidence>
<proteinExistence type="predicted"/>
<name>A0AA87ZWY5_FICCA</name>
<accession>A0AA87ZWY5</accession>
<comment type="caution">
    <text evidence="1">The sequence shown here is derived from an EMBL/GenBank/DDBJ whole genome shotgun (WGS) entry which is preliminary data.</text>
</comment>
<keyword evidence="2" id="KW-1185">Reference proteome</keyword>
<organism evidence="1 2">
    <name type="scientific">Ficus carica</name>
    <name type="common">Common fig</name>
    <dbReference type="NCBI Taxonomy" id="3494"/>
    <lineage>
        <taxon>Eukaryota</taxon>
        <taxon>Viridiplantae</taxon>
        <taxon>Streptophyta</taxon>
        <taxon>Embryophyta</taxon>
        <taxon>Tracheophyta</taxon>
        <taxon>Spermatophyta</taxon>
        <taxon>Magnoliopsida</taxon>
        <taxon>eudicotyledons</taxon>
        <taxon>Gunneridae</taxon>
        <taxon>Pentapetalae</taxon>
        <taxon>rosids</taxon>
        <taxon>fabids</taxon>
        <taxon>Rosales</taxon>
        <taxon>Moraceae</taxon>
        <taxon>Ficeae</taxon>
        <taxon>Ficus</taxon>
    </lineage>
</organism>
<dbReference type="Proteomes" id="UP001187192">
    <property type="component" value="Unassembled WGS sequence"/>
</dbReference>
<dbReference type="AlphaFoldDB" id="A0AA87ZWY5"/>
<dbReference type="EMBL" id="BTGU01000011">
    <property type="protein sequence ID" value="GMN40500.1"/>
    <property type="molecule type" value="Genomic_DNA"/>
</dbReference>